<comment type="similarity">
    <text evidence="3">Belongs to the transpeptidase family.</text>
</comment>
<dbReference type="RefSeq" id="WP_262574661.1">
    <property type="nucleotide sequence ID" value="NZ_JAOQJU010000002.1"/>
</dbReference>
<evidence type="ECO:0000256" key="7">
    <source>
        <dbReference type="ARBA" id="ARBA00022984"/>
    </source>
</evidence>
<keyword evidence="16" id="KW-1185">Reference proteome</keyword>
<keyword evidence="6" id="KW-0133">Cell shape</keyword>
<keyword evidence="8 12" id="KW-1133">Transmembrane helix</keyword>
<dbReference type="Gene3D" id="3.40.710.10">
    <property type="entry name" value="DD-peptidase/beta-lactamase superfamily"/>
    <property type="match status" value="1"/>
</dbReference>
<dbReference type="Proteomes" id="UP001652431">
    <property type="component" value="Unassembled WGS sequence"/>
</dbReference>
<sequence length="976" mass="108115">MYSLWEKIKNGAAEIARTRLFIVIIVFCVLFSILTGRLFSLQIIHGEEYLNNYKLQIQKTRTIQANRGNIYDRNGVLLAYNELAYSITIEDNSEYTGSEKNRELNKEIGQIIEIVESNGDSVISNFNVVLDSNNEYQYAMDNETLRLRFIADVFGESTIDKLTDEQCNMSAKDLIDYLCEDETNGYGINQDEMERSEVLKYVNIRYAISLNRFQKYIPATVAEDVSNETVADIMEHMDELPGVDVAEKSLRRYTDSKYFANIIGYTGQISQDEYDALDKEEQEKYSLTDTVGKSGLEQVMDEYLQGEKGEVKLYVNSVGKVIETVENKEPTAGNNLYLTIDANLQKAAYDILEQELAGILLAKMADVLDYDRSTSTDAGNVIVASGDAYYAFIGNDILDMQHFSDENAGNTEKTVYASFSAYKEQLVNDLISIMENESAPAYKDMSRETQAYLSFIVTDLLTESRGVLVQESINTEDAVYLQWRNEETININTYLNYAISQNWIDSSKLQDYVSTDGKYSSAGELYSGLVSYVQDALLNSSSFDKLVYQYMIKAGSITGTQMCMMLYEQGVLAFDEEQYNSLASGATSAYDFLRSKIQSLELTPGQLGLEPCTGSVVITDPDSGNVLACVSYPGYDNNRLANSMDSAYYNKLLTNTARPFYNNATQEKTAPGSTYKPLSAIAGLTEGVIDLNTTTYCDGTFKKVVPNINCWVYPSNHGTQDVVSAITNSCNVFFNEVGYRLGLEEADAAQMENEDGSETKNIYSSELGLSKLRKYATMFGLNETSGLEIPESEPQISDDSSVPSAMGQGTNNYTTSQLARYISTVANEGAVYKLSLLDRVEKIDGTVVEEFQSEQTNTIEEVSQDTWDAVHSGMRGVILNNSSLFSKINESSVSLYGKTGTAQQSKTHADHGLFVGFASNGGDPEIAFAIRIANGYSSTFAAEVGKGVIEYYYNITDSSELINGSASAVSAGSHSD</sequence>
<evidence type="ECO:0000313" key="15">
    <source>
        <dbReference type="EMBL" id="MCU6685496.1"/>
    </source>
</evidence>
<dbReference type="InterPro" id="IPR050515">
    <property type="entry name" value="Beta-lactam/transpept"/>
</dbReference>
<evidence type="ECO:0000256" key="5">
    <source>
        <dbReference type="ARBA" id="ARBA00022692"/>
    </source>
</evidence>
<evidence type="ECO:0000256" key="12">
    <source>
        <dbReference type="SAM" id="Phobius"/>
    </source>
</evidence>
<evidence type="ECO:0000256" key="6">
    <source>
        <dbReference type="ARBA" id="ARBA00022960"/>
    </source>
</evidence>
<evidence type="ECO:0000256" key="2">
    <source>
        <dbReference type="ARBA" id="ARBA00004236"/>
    </source>
</evidence>
<comment type="caution">
    <text evidence="15">The sequence shown here is derived from an EMBL/GenBank/DDBJ whole genome shotgun (WGS) entry which is preliminary data.</text>
</comment>
<keyword evidence="9 12" id="KW-0472">Membrane</keyword>
<reference evidence="15 16" key="1">
    <citation type="journal article" date="2021" name="ISME Commun">
        <title>Automated analysis of genomic sequences facilitates high-throughput and comprehensive description of bacteria.</title>
        <authorList>
            <person name="Hitch T.C.A."/>
        </authorList>
    </citation>
    <scope>NUCLEOTIDE SEQUENCE [LARGE SCALE GENOMIC DNA]</scope>
    <source>
        <strain evidence="15 16">Sanger_03</strain>
    </source>
</reference>
<dbReference type="InterPro" id="IPR005311">
    <property type="entry name" value="PBP_dimer"/>
</dbReference>
<keyword evidence="5 12" id="KW-0812">Transmembrane</keyword>
<keyword evidence="10" id="KW-0961">Cell wall biogenesis/degradation</keyword>
<evidence type="ECO:0000256" key="11">
    <source>
        <dbReference type="SAM" id="MobiDB-lite"/>
    </source>
</evidence>
<comment type="subcellular location">
    <subcellularLocation>
        <location evidence="2">Cell membrane</location>
    </subcellularLocation>
    <subcellularLocation>
        <location evidence="1">Membrane</location>
        <topology evidence="1">Single-pass membrane protein</topology>
    </subcellularLocation>
</comment>
<protein>
    <submittedName>
        <fullName evidence="15">Penicillin-binding transpeptidase domain-containing protein</fullName>
    </submittedName>
</protein>
<dbReference type="InterPro" id="IPR012338">
    <property type="entry name" value="Beta-lactam/transpept-like"/>
</dbReference>
<evidence type="ECO:0000259" key="13">
    <source>
        <dbReference type="Pfam" id="PF00905"/>
    </source>
</evidence>
<dbReference type="InterPro" id="IPR036138">
    <property type="entry name" value="PBP_dimer_sf"/>
</dbReference>
<evidence type="ECO:0000256" key="1">
    <source>
        <dbReference type="ARBA" id="ARBA00004167"/>
    </source>
</evidence>
<dbReference type="Pfam" id="PF00905">
    <property type="entry name" value="Transpeptidase"/>
    <property type="match status" value="1"/>
</dbReference>
<dbReference type="PANTHER" id="PTHR30627">
    <property type="entry name" value="PEPTIDOGLYCAN D,D-TRANSPEPTIDASE"/>
    <property type="match status" value="1"/>
</dbReference>
<evidence type="ECO:0000256" key="4">
    <source>
        <dbReference type="ARBA" id="ARBA00022475"/>
    </source>
</evidence>
<feature type="transmembrane region" description="Helical" evidence="12">
    <location>
        <begin position="20"/>
        <end position="39"/>
    </location>
</feature>
<name>A0ABT2RJC8_9FIRM</name>
<dbReference type="PANTHER" id="PTHR30627:SF2">
    <property type="entry name" value="PEPTIDOGLYCAN D,D-TRANSPEPTIDASE MRDA"/>
    <property type="match status" value="1"/>
</dbReference>
<dbReference type="SUPFAM" id="SSF56519">
    <property type="entry name" value="Penicillin binding protein dimerisation domain"/>
    <property type="match status" value="1"/>
</dbReference>
<feature type="region of interest" description="Disordered" evidence="11">
    <location>
        <begin position="789"/>
        <end position="809"/>
    </location>
</feature>
<dbReference type="Gene3D" id="3.90.1310.10">
    <property type="entry name" value="Penicillin-binding protein 2a (Domain 2)"/>
    <property type="match status" value="2"/>
</dbReference>
<gene>
    <name evidence="15" type="ORF">OCV99_02815</name>
</gene>
<keyword evidence="4" id="KW-1003">Cell membrane</keyword>
<evidence type="ECO:0000256" key="10">
    <source>
        <dbReference type="ARBA" id="ARBA00023316"/>
    </source>
</evidence>
<feature type="compositionally biased region" description="Polar residues" evidence="11">
    <location>
        <begin position="794"/>
        <end position="809"/>
    </location>
</feature>
<feature type="domain" description="Penicillin-binding protein dimerisation" evidence="14">
    <location>
        <begin position="63"/>
        <end position="325"/>
    </location>
</feature>
<dbReference type="InterPro" id="IPR001460">
    <property type="entry name" value="PCN-bd_Tpept"/>
</dbReference>
<keyword evidence="7" id="KW-0573">Peptidoglycan synthesis</keyword>
<proteinExistence type="inferred from homology"/>
<dbReference type="Pfam" id="PF03717">
    <property type="entry name" value="PBP_dimer"/>
    <property type="match status" value="1"/>
</dbReference>
<evidence type="ECO:0000256" key="3">
    <source>
        <dbReference type="ARBA" id="ARBA00007171"/>
    </source>
</evidence>
<organism evidence="15 16">
    <name type="scientific">Dorea acetigenes</name>
    <dbReference type="NCBI Taxonomy" id="2981787"/>
    <lineage>
        <taxon>Bacteria</taxon>
        <taxon>Bacillati</taxon>
        <taxon>Bacillota</taxon>
        <taxon>Clostridia</taxon>
        <taxon>Lachnospirales</taxon>
        <taxon>Lachnospiraceae</taxon>
        <taxon>Dorea</taxon>
    </lineage>
</organism>
<evidence type="ECO:0000259" key="14">
    <source>
        <dbReference type="Pfam" id="PF03717"/>
    </source>
</evidence>
<accession>A0ABT2RJC8</accession>
<evidence type="ECO:0000256" key="8">
    <source>
        <dbReference type="ARBA" id="ARBA00022989"/>
    </source>
</evidence>
<dbReference type="EMBL" id="JAOQJU010000002">
    <property type="protein sequence ID" value="MCU6685496.1"/>
    <property type="molecule type" value="Genomic_DNA"/>
</dbReference>
<evidence type="ECO:0000256" key="9">
    <source>
        <dbReference type="ARBA" id="ARBA00023136"/>
    </source>
</evidence>
<dbReference type="SUPFAM" id="SSF56601">
    <property type="entry name" value="beta-lactamase/transpeptidase-like"/>
    <property type="match status" value="1"/>
</dbReference>
<evidence type="ECO:0000313" key="16">
    <source>
        <dbReference type="Proteomes" id="UP001652431"/>
    </source>
</evidence>
<feature type="domain" description="Penicillin-binding protein transpeptidase" evidence="13">
    <location>
        <begin position="614"/>
        <end position="944"/>
    </location>
</feature>